<keyword evidence="1" id="KW-1133">Transmembrane helix</keyword>
<dbReference type="EMBL" id="JBEPLY010000013">
    <property type="protein sequence ID" value="MET3601353.1"/>
    <property type="molecule type" value="Genomic_DNA"/>
</dbReference>
<feature type="transmembrane region" description="Helical" evidence="1">
    <location>
        <begin position="129"/>
        <end position="156"/>
    </location>
</feature>
<organism evidence="2 3">
    <name type="scientific">Martelella mangrovi</name>
    <dbReference type="NCBI Taxonomy" id="1397477"/>
    <lineage>
        <taxon>Bacteria</taxon>
        <taxon>Pseudomonadati</taxon>
        <taxon>Pseudomonadota</taxon>
        <taxon>Alphaproteobacteria</taxon>
        <taxon>Hyphomicrobiales</taxon>
        <taxon>Aurantimonadaceae</taxon>
        <taxon>Martelella</taxon>
    </lineage>
</organism>
<evidence type="ECO:0000313" key="2">
    <source>
        <dbReference type="EMBL" id="MET3601353.1"/>
    </source>
</evidence>
<evidence type="ECO:0000313" key="3">
    <source>
        <dbReference type="Proteomes" id="UP001549164"/>
    </source>
</evidence>
<accession>A0ABV2IG55</accession>
<protein>
    <submittedName>
        <fullName evidence="2">Uncharacterized protein</fullName>
    </submittedName>
</protein>
<proteinExistence type="predicted"/>
<comment type="caution">
    <text evidence="2">The sequence shown here is derived from an EMBL/GenBank/DDBJ whole genome shotgun (WGS) entry which is preliminary data.</text>
</comment>
<name>A0ABV2IG55_9HYPH</name>
<dbReference type="RefSeq" id="WP_354435159.1">
    <property type="nucleotide sequence ID" value="NZ_JBEPLY010000013.1"/>
</dbReference>
<sequence>MRGTFWLCFDLCREKPVTSSPQSEGLSRKGWWQRRVVTPACRFYADPPDALNAFFWINFVLPAGFYLLVSGTLSSVGFFVHTFFVQPYGAIGPVVIATVVNLILKLLLFVGIQGGNLYAARHFSNYRTLFIAIFVLNFIALPTRAPAFIPALFSIVPVWSNLLHDGLFLARTGAFSPVSLLVMALTGGPVL</sequence>
<dbReference type="Proteomes" id="UP001549164">
    <property type="component" value="Unassembled WGS sequence"/>
</dbReference>
<reference evidence="2 3" key="1">
    <citation type="submission" date="2024-06" db="EMBL/GenBank/DDBJ databases">
        <title>Genomic Encyclopedia of Type Strains, Phase IV (KMG-IV): sequencing the most valuable type-strain genomes for metagenomic binning, comparative biology and taxonomic classification.</title>
        <authorList>
            <person name="Goeker M."/>
        </authorList>
    </citation>
    <scope>NUCLEOTIDE SEQUENCE [LARGE SCALE GENOMIC DNA]</scope>
    <source>
        <strain evidence="2 3">DSM 28102</strain>
    </source>
</reference>
<feature type="transmembrane region" description="Helical" evidence="1">
    <location>
        <begin position="168"/>
        <end position="190"/>
    </location>
</feature>
<keyword evidence="3" id="KW-1185">Reference proteome</keyword>
<keyword evidence="1" id="KW-0812">Transmembrane</keyword>
<evidence type="ECO:0000256" key="1">
    <source>
        <dbReference type="SAM" id="Phobius"/>
    </source>
</evidence>
<keyword evidence="1" id="KW-0472">Membrane</keyword>
<gene>
    <name evidence="2" type="ORF">ABID12_003311</name>
</gene>
<feature type="transmembrane region" description="Helical" evidence="1">
    <location>
        <begin position="90"/>
        <end position="108"/>
    </location>
</feature>